<dbReference type="EMBL" id="JANBUJ010000064">
    <property type="protein sequence ID" value="KAJ2774808.1"/>
    <property type="molecule type" value="Genomic_DNA"/>
</dbReference>
<sequence>MDALASLVDGAHRASKERGAANSTATFVASLVFNAAAALAIFVVFSIARPRFRRAVRPPPVGRGVFSWIPAALRAPDVEVIRQSGLDAYMFLRSIRTMFIMFSVVGVVTAAAVLPINILGGRGQRGLNALSIGNVDPASGLLWVHLGVFALTTGWSLRCMVGELRIYTHLRMWWLTDPQGAAAAAASTVLVPNLPAGLVGNEPRLRALLDWAFPGGVRGVLGSRSCRALEGAAKKRDKLARRLEQTLTKYAVRCARASERAARTGVAYSPPARPLAGVWGWRVDAIEHYASQIAQCNLAIARCAEDPGAMAWQPSALVAFNRPVAAHMAAQCVLDYRPFSLGPVSTNVGADDIIWPNVHIGPWSRRIRGYVSFAATLALTVLWTVLSAALSGLVQVGSLAGLSSFAWLKDNRIAASVFSGIVPSLVLAALMAAVPAVFRLLLRLEGTVRRSEIGLRMLHRYYLFQVWNVYLVTVFSSSLVQVVVHAAGSPQDIVRLIQSQVPQSATNIITYVLLLSLSGAARKVLRVWDLAL</sequence>
<name>A0ACC1K7B5_9FUNG</name>
<evidence type="ECO:0000313" key="1">
    <source>
        <dbReference type="EMBL" id="KAJ2774808.1"/>
    </source>
</evidence>
<protein>
    <submittedName>
        <fullName evidence="1">Phosphate metabolism protein 7</fullName>
    </submittedName>
</protein>
<comment type="caution">
    <text evidence="1">The sequence shown here is derived from an EMBL/GenBank/DDBJ whole genome shotgun (WGS) entry which is preliminary data.</text>
</comment>
<organism evidence="1 2">
    <name type="scientific">Coemansia nantahalensis</name>
    <dbReference type="NCBI Taxonomy" id="2789366"/>
    <lineage>
        <taxon>Eukaryota</taxon>
        <taxon>Fungi</taxon>
        <taxon>Fungi incertae sedis</taxon>
        <taxon>Zoopagomycota</taxon>
        <taxon>Kickxellomycotina</taxon>
        <taxon>Kickxellomycetes</taxon>
        <taxon>Kickxellales</taxon>
        <taxon>Kickxellaceae</taxon>
        <taxon>Coemansia</taxon>
    </lineage>
</organism>
<keyword evidence="2" id="KW-1185">Reference proteome</keyword>
<proteinExistence type="predicted"/>
<dbReference type="Proteomes" id="UP001140234">
    <property type="component" value="Unassembled WGS sequence"/>
</dbReference>
<gene>
    <name evidence="1" type="primary">PHM7_1</name>
    <name evidence="1" type="ORF">IWQ57_000663</name>
</gene>
<evidence type="ECO:0000313" key="2">
    <source>
        <dbReference type="Proteomes" id="UP001140234"/>
    </source>
</evidence>
<feature type="non-terminal residue" evidence="1">
    <location>
        <position position="532"/>
    </location>
</feature>
<accession>A0ACC1K7B5</accession>
<reference evidence="1" key="1">
    <citation type="submission" date="2022-07" db="EMBL/GenBank/DDBJ databases">
        <title>Phylogenomic reconstructions and comparative analyses of Kickxellomycotina fungi.</title>
        <authorList>
            <person name="Reynolds N.K."/>
            <person name="Stajich J.E."/>
            <person name="Barry K."/>
            <person name="Grigoriev I.V."/>
            <person name="Crous P."/>
            <person name="Smith M.E."/>
        </authorList>
    </citation>
    <scope>NUCLEOTIDE SEQUENCE</scope>
    <source>
        <strain evidence="1">CBS 109366</strain>
    </source>
</reference>